<keyword evidence="5" id="KW-0677">Repeat</keyword>
<comment type="caution">
    <text evidence="16">The sequence shown here is derived from an EMBL/GenBank/DDBJ whole genome shotgun (WGS) entry which is preliminary data.</text>
</comment>
<protein>
    <recommendedName>
        <fullName evidence="18">PA domain-containing protein</fullName>
    </recommendedName>
</protein>
<name>A0A8S1UDY5_PAROT</name>
<accession>A0A8S1UDY5</accession>
<dbReference type="EMBL" id="CAJJDP010000041">
    <property type="protein sequence ID" value="CAD8162347.1"/>
    <property type="molecule type" value="Genomic_DNA"/>
</dbReference>
<dbReference type="InterPro" id="IPR044744">
    <property type="entry name" value="ZNRF4/RNF13/RNF167_PA"/>
</dbReference>
<feature type="signal peptide" evidence="13">
    <location>
        <begin position="1"/>
        <end position="16"/>
    </location>
</feature>
<evidence type="ECO:0000256" key="9">
    <source>
        <dbReference type="ARBA" id="ARBA00023136"/>
    </source>
</evidence>
<evidence type="ECO:0000256" key="6">
    <source>
        <dbReference type="ARBA" id="ARBA00022771"/>
    </source>
</evidence>
<keyword evidence="2 12" id="KW-0812">Transmembrane</keyword>
<dbReference type="InterPro" id="IPR056858">
    <property type="entry name" value="VSR_TRX"/>
</dbReference>
<keyword evidence="4 13" id="KW-0732">Signal</keyword>
<dbReference type="OrthoDB" id="10045365at2759"/>
<evidence type="ECO:0000313" key="17">
    <source>
        <dbReference type="Proteomes" id="UP000683925"/>
    </source>
</evidence>
<dbReference type="GO" id="GO:0008270">
    <property type="term" value="F:zinc ion binding"/>
    <property type="evidence" value="ECO:0007669"/>
    <property type="project" value="UniProtKB-KW"/>
</dbReference>
<feature type="domain" description="Vacuolar sorting receptor thioredoxin-like" evidence="15">
    <location>
        <begin position="227"/>
        <end position="371"/>
    </location>
</feature>
<dbReference type="GO" id="GO:0016020">
    <property type="term" value="C:membrane"/>
    <property type="evidence" value="ECO:0007669"/>
    <property type="project" value="UniProtKB-SubCell"/>
</dbReference>
<keyword evidence="7" id="KW-0862">Zinc</keyword>
<dbReference type="Proteomes" id="UP000683925">
    <property type="component" value="Unassembled WGS sequence"/>
</dbReference>
<reference evidence="16" key="1">
    <citation type="submission" date="2021-01" db="EMBL/GenBank/DDBJ databases">
        <authorList>
            <consortium name="Genoscope - CEA"/>
            <person name="William W."/>
        </authorList>
    </citation>
    <scope>NUCLEOTIDE SEQUENCE</scope>
</reference>
<gene>
    <name evidence="16" type="ORF">POCTA_138.1.T0410206</name>
</gene>
<dbReference type="FunFam" id="3.50.30.30:FF:000050">
    <property type="entry name" value="Uncharacterized protein"/>
    <property type="match status" value="1"/>
</dbReference>
<keyword evidence="8 12" id="KW-1133">Transmembrane helix</keyword>
<keyword evidence="9 12" id="KW-0472">Membrane</keyword>
<evidence type="ECO:0000256" key="3">
    <source>
        <dbReference type="ARBA" id="ARBA00022723"/>
    </source>
</evidence>
<keyword evidence="17" id="KW-1185">Reference proteome</keyword>
<evidence type="ECO:0000256" key="1">
    <source>
        <dbReference type="ARBA" id="ARBA00004479"/>
    </source>
</evidence>
<evidence type="ECO:0000259" key="15">
    <source>
        <dbReference type="Pfam" id="PF25011"/>
    </source>
</evidence>
<feature type="transmembrane region" description="Helical" evidence="12">
    <location>
        <begin position="398"/>
        <end position="421"/>
    </location>
</feature>
<dbReference type="InterPro" id="IPR003137">
    <property type="entry name" value="PA_domain"/>
</dbReference>
<evidence type="ECO:0000256" key="11">
    <source>
        <dbReference type="ARBA" id="ARBA00037847"/>
    </source>
</evidence>
<feature type="chain" id="PRO_5035779253" description="PA domain-containing protein" evidence="13">
    <location>
        <begin position="17"/>
        <end position="459"/>
    </location>
</feature>
<dbReference type="GO" id="GO:0005737">
    <property type="term" value="C:cytoplasm"/>
    <property type="evidence" value="ECO:0007669"/>
    <property type="project" value="UniProtKB-ARBA"/>
</dbReference>
<evidence type="ECO:0000256" key="13">
    <source>
        <dbReference type="SAM" id="SignalP"/>
    </source>
</evidence>
<evidence type="ECO:0008006" key="18">
    <source>
        <dbReference type="Google" id="ProtNLM"/>
    </source>
</evidence>
<dbReference type="GO" id="GO:0012505">
    <property type="term" value="C:endomembrane system"/>
    <property type="evidence" value="ECO:0007669"/>
    <property type="project" value="UniProtKB-SubCell"/>
</dbReference>
<dbReference type="PANTHER" id="PTHR22702">
    <property type="entry name" value="PROTEASE-ASSOCIATED DOMAIN-CONTAINING PROTEIN"/>
    <property type="match status" value="1"/>
</dbReference>
<evidence type="ECO:0000259" key="14">
    <source>
        <dbReference type="Pfam" id="PF02225"/>
    </source>
</evidence>
<dbReference type="Pfam" id="PF02225">
    <property type="entry name" value="PA"/>
    <property type="match status" value="1"/>
</dbReference>
<evidence type="ECO:0000256" key="12">
    <source>
        <dbReference type="SAM" id="Phobius"/>
    </source>
</evidence>
<evidence type="ECO:0000256" key="7">
    <source>
        <dbReference type="ARBA" id="ARBA00022833"/>
    </source>
</evidence>
<comment type="subcellular location">
    <subcellularLocation>
        <location evidence="11">Endomembrane system</location>
        <topology evidence="11">Single-pass membrane protein</topology>
    </subcellularLocation>
    <subcellularLocation>
        <location evidence="1">Membrane</location>
        <topology evidence="1">Single-pass type I membrane protein</topology>
    </subcellularLocation>
</comment>
<keyword evidence="10" id="KW-0325">Glycoprotein</keyword>
<dbReference type="CDD" id="cd02123">
    <property type="entry name" value="PA_C_RZF_like"/>
    <property type="match status" value="1"/>
</dbReference>
<evidence type="ECO:0000256" key="4">
    <source>
        <dbReference type="ARBA" id="ARBA00022729"/>
    </source>
</evidence>
<evidence type="ECO:0000256" key="8">
    <source>
        <dbReference type="ARBA" id="ARBA00022989"/>
    </source>
</evidence>
<evidence type="ECO:0000313" key="16">
    <source>
        <dbReference type="EMBL" id="CAD8162347.1"/>
    </source>
</evidence>
<keyword evidence="3" id="KW-0479">Metal-binding</keyword>
<dbReference type="Pfam" id="PF25011">
    <property type="entry name" value="VSR_TRX"/>
    <property type="match status" value="1"/>
</dbReference>
<proteinExistence type="predicted"/>
<sequence>MQFILFFVCIVTLVDCEMKVLRPPELVDRLGSKVQNALPNFGVIPFGHRLMGYVDMAEPNDGCSALQSAYSSQFIMMGRGNCSLVTKVLNAEKAGYSLAIIGNNNESPLESDLVMEDDGQGYLVNIPSIIISQRDFFIMKDYVKRLGVLEVSDEKVFTLVKFDVQKTSRVLVTLSLDVSDRDSYRVVDEFSQYYDLLKNEEVGYKIGYKIFDGNSFGKDLDYQIDSDNCICSRRYCAIDPDGEGVASGRNIVEEVLRQSCIFENDGKEYFLYMNAFNFKCTKAQAYNICGNKIINTLKLSADKINNCIETSFLDISNHHVTKNYTIAYNFILDQQLHSADFAGMVGVPSVAVNSVVYKGQLTGKGIFGEICNSFITPPSVCRSEVENYQQFESEGQHYLFWVMLFVSILIAIFIIVLYLLFKKFVLRDSVEVTQVQVNEMVSQYIKFNEGKSQQRQSSF</sequence>
<organism evidence="16 17">
    <name type="scientific">Paramecium octaurelia</name>
    <dbReference type="NCBI Taxonomy" id="43137"/>
    <lineage>
        <taxon>Eukaryota</taxon>
        <taxon>Sar</taxon>
        <taxon>Alveolata</taxon>
        <taxon>Ciliophora</taxon>
        <taxon>Intramacronucleata</taxon>
        <taxon>Oligohymenophorea</taxon>
        <taxon>Peniculida</taxon>
        <taxon>Parameciidae</taxon>
        <taxon>Paramecium</taxon>
    </lineage>
</organism>
<dbReference type="OMA" id="ECEVIFI"/>
<dbReference type="AlphaFoldDB" id="A0A8S1UDY5"/>
<feature type="domain" description="PA" evidence="14">
    <location>
        <begin position="59"/>
        <end position="135"/>
    </location>
</feature>
<keyword evidence="6" id="KW-0863">Zinc-finger</keyword>
<dbReference type="PANTHER" id="PTHR22702:SF1">
    <property type="entry name" value="PROTEASE-ASSOCIATED DOMAIN-CONTAINING PROTEIN 1"/>
    <property type="match status" value="1"/>
</dbReference>
<evidence type="ECO:0000256" key="2">
    <source>
        <dbReference type="ARBA" id="ARBA00022692"/>
    </source>
</evidence>
<evidence type="ECO:0000256" key="10">
    <source>
        <dbReference type="ARBA" id="ARBA00023180"/>
    </source>
</evidence>
<evidence type="ECO:0000256" key="5">
    <source>
        <dbReference type="ARBA" id="ARBA00022737"/>
    </source>
</evidence>